<keyword evidence="18" id="KW-1185">Reference proteome</keyword>
<evidence type="ECO:0000256" key="11">
    <source>
        <dbReference type="ARBA" id="ARBA00074372"/>
    </source>
</evidence>
<dbReference type="FunFam" id="3.30.70.3550:FF:000001">
    <property type="entry name" value="Leucyl/phenylalanyl-tRNA--protein transferase"/>
    <property type="match status" value="1"/>
</dbReference>
<keyword evidence="4 15" id="KW-0012">Acyltransferase</keyword>
<dbReference type="KEGG" id="sera:Ser39006_015855"/>
<dbReference type="FunFam" id="3.40.630.70:FF:000001">
    <property type="entry name" value="Leucyl/phenylalanyl-tRNA--protein transferase"/>
    <property type="match status" value="1"/>
</dbReference>
<dbReference type="GO" id="GO:0008914">
    <property type="term" value="F:leucyl-tRNA--protein transferase activity"/>
    <property type="evidence" value="ECO:0007669"/>
    <property type="project" value="UniProtKB-UniRule"/>
</dbReference>
<evidence type="ECO:0000256" key="12">
    <source>
        <dbReference type="ARBA" id="ARBA00077136"/>
    </source>
</evidence>
<dbReference type="STRING" id="104623.Ser39006_02312"/>
<dbReference type="AlphaFoldDB" id="A0A2I5TDA7"/>
<dbReference type="Gene3D" id="3.40.630.70">
    <property type="entry name" value="Leucyl/phenylalanyl-tRNA-protein transferase, C-terminal domain"/>
    <property type="match status" value="1"/>
</dbReference>
<comment type="similarity">
    <text evidence="9 15">Belongs to the L/F-transferase family.</text>
</comment>
<comment type="catalytic activity">
    <reaction evidence="7 15">
        <text>N-terminal L-lysyl-[protein] + L-leucyl-tRNA(Leu) = N-terminal L-leucyl-L-lysyl-[protein] + tRNA(Leu) + H(+)</text>
        <dbReference type="Rhea" id="RHEA:12340"/>
        <dbReference type="Rhea" id="RHEA-COMP:9613"/>
        <dbReference type="Rhea" id="RHEA-COMP:9622"/>
        <dbReference type="Rhea" id="RHEA-COMP:12670"/>
        <dbReference type="Rhea" id="RHEA-COMP:12671"/>
        <dbReference type="ChEBI" id="CHEBI:15378"/>
        <dbReference type="ChEBI" id="CHEBI:65249"/>
        <dbReference type="ChEBI" id="CHEBI:78442"/>
        <dbReference type="ChEBI" id="CHEBI:78494"/>
        <dbReference type="ChEBI" id="CHEBI:133043"/>
        <dbReference type="EC" id="2.3.2.6"/>
    </reaction>
</comment>
<dbReference type="InterPro" id="IPR004616">
    <property type="entry name" value="Leu/Phe-tRNA_Trfase"/>
</dbReference>
<dbReference type="Pfam" id="PF03588">
    <property type="entry name" value="Leu_Phe_trans"/>
    <property type="match status" value="1"/>
</dbReference>
<dbReference type="HAMAP" id="MF_00688">
    <property type="entry name" value="Leu_Phe_trans"/>
    <property type="match status" value="1"/>
</dbReference>
<protein>
    <recommendedName>
        <fullName evidence="11 15">Leucyl/phenylalanyl-tRNA--protein transferase</fullName>
        <ecNumber evidence="10 15">2.3.2.6</ecNumber>
    </recommendedName>
    <alternativeName>
        <fullName evidence="12 15">L/F-transferase</fullName>
    </alternativeName>
    <alternativeName>
        <fullName evidence="13 15">Leucyltransferase</fullName>
    </alternativeName>
    <alternativeName>
        <fullName evidence="14 15">Phenyalanyltransferase</fullName>
    </alternativeName>
</protein>
<dbReference type="PANTHER" id="PTHR30098">
    <property type="entry name" value="LEUCYL/PHENYLALANYL-TRNA--PROTEIN TRANSFERASE"/>
    <property type="match status" value="1"/>
</dbReference>
<evidence type="ECO:0000256" key="8">
    <source>
        <dbReference type="ARBA" id="ARBA00054043"/>
    </source>
</evidence>
<reference evidence="17" key="2">
    <citation type="submission" date="2013-09" db="EMBL/GenBank/DDBJ databases">
        <authorList>
            <person name="Wang G."/>
            <person name="Yang Y."/>
            <person name="Su Y."/>
        </authorList>
    </citation>
    <scope>NUCLEOTIDE SEQUENCE</scope>
    <source>
        <strain evidence="17">ATCC 39006</strain>
    </source>
</reference>
<dbReference type="InterPro" id="IPR042203">
    <property type="entry name" value="Leu/Phe-tRNA_Trfase_C"/>
</dbReference>
<evidence type="ECO:0000256" key="15">
    <source>
        <dbReference type="HAMAP-Rule" id="MF_00688"/>
    </source>
</evidence>
<evidence type="ECO:0000313" key="17">
    <source>
        <dbReference type="EMBL" id="AUH06876.1"/>
    </source>
</evidence>
<evidence type="ECO:0000313" key="18">
    <source>
        <dbReference type="Proteomes" id="UP000017700"/>
    </source>
</evidence>
<sequence length="236" mass="26503">MPLFELSPYSLQFPDPENALGEPNGLLALGGDLSPQRLLAAYQQGIFPWYSPGEAILWWSPDPRAVLLPEQFHISRSMKKFMRKTDYQVTLNYAFEHVIAACASERAEGTWISQEIMAAYCQLHQLGRAHSVEVWHNRQLVGGVYGISQGALFCGESMFSRADNASKYGLLSFQQHFIRCGGRLIDCQVLNAHTASLGACEIPRHQFLQRLSQLQNTAISETCWHPQTVVRPTLVP</sequence>
<dbReference type="EMBL" id="CP025084">
    <property type="protein sequence ID" value="AUH06876.1"/>
    <property type="molecule type" value="Genomic_DNA"/>
</dbReference>
<dbReference type="KEGG" id="serq:CWC46_15850"/>
<dbReference type="SUPFAM" id="SSF55729">
    <property type="entry name" value="Acyl-CoA N-acyltransferases (Nat)"/>
    <property type="match status" value="1"/>
</dbReference>
<proteinExistence type="inferred from homology"/>
<evidence type="ECO:0000256" key="9">
    <source>
        <dbReference type="ARBA" id="ARBA00061535"/>
    </source>
</evidence>
<evidence type="ECO:0000256" key="5">
    <source>
        <dbReference type="ARBA" id="ARBA00050607"/>
    </source>
</evidence>
<dbReference type="RefSeq" id="WP_037381497.1">
    <property type="nucleotide sequence ID" value="NZ_CP025084.1"/>
</dbReference>
<keyword evidence="2 15" id="KW-0963">Cytoplasm</keyword>
<evidence type="ECO:0000256" key="1">
    <source>
        <dbReference type="ARBA" id="ARBA00004496"/>
    </source>
</evidence>
<evidence type="ECO:0000256" key="4">
    <source>
        <dbReference type="ARBA" id="ARBA00023315"/>
    </source>
</evidence>
<comment type="catalytic activity">
    <reaction evidence="6 15">
        <text>N-terminal L-arginyl-[protein] + L-leucyl-tRNA(Leu) = N-terminal L-leucyl-L-arginyl-[protein] + tRNA(Leu) + H(+)</text>
        <dbReference type="Rhea" id="RHEA:50416"/>
        <dbReference type="Rhea" id="RHEA-COMP:9613"/>
        <dbReference type="Rhea" id="RHEA-COMP:9622"/>
        <dbReference type="Rhea" id="RHEA-COMP:12672"/>
        <dbReference type="Rhea" id="RHEA-COMP:12673"/>
        <dbReference type="ChEBI" id="CHEBI:15378"/>
        <dbReference type="ChEBI" id="CHEBI:64719"/>
        <dbReference type="ChEBI" id="CHEBI:78442"/>
        <dbReference type="ChEBI" id="CHEBI:78494"/>
        <dbReference type="ChEBI" id="CHEBI:133044"/>
        <dbReference type="EC" id="2.3.2.6"/>
    </reaction>
</comment>
<evidence type="ECO:0000256" key="13">
    <source>
        <dbReference type="ARBA" id="ARBA00077165"/>
    </source>
</evidence>
<reference evidence="16 19" key="3">
    <citation type="submission" date="2017-11" db="EMBL/GenBank/DDBJ databases">
        <title>Complete genome sequence of Serratia sp. ATCC 39006 LacA.</title>
        <authorList>
            <person name="Hampton H.G."/>
            <person name="Jackson S.A."/>
            <person name="Jauregui R."/>
            <person name="Poulter G.T.M."/>
            <person name="Salmond G.P.C."/>
            <person name="Fineran P.C."/>
        </authorList>
    </citation>
    <scope>NUCLEOTIDE SEQUENCE [LARGE SCALE GENOMIC DNA]</scope>
    <source>
        <strain evidence="16 19">ATCC 39006</strain>
    </source>
</reference>
<reference evidence="17" key="4">
    <citation type="submission" date="2017-11" db="EMBL/GenBank/DDBJ databases">
        <title>Complete genome sequence of Serratia sp. ATCC 39006.</title>
        <authorList>
            <person name="Hampton H.G."/>
            <person name="Jackson S.A."/>
            <person name="Jauregui R."/>
            <person name="Poulter G.T.M."/>
            <person name="Salmond G.P.C."/>
            <person name="Fineran P.C."/>
        </authorList>
    </citation>
    <scope>NUCLEOTIDE SEQUENCE</scope>
    <source>
        <strain evidence="17">ATCC 39006</strain>
    </source>
</reference>
<dbReference type="Proteomes" id="UP000017700">
    <property type="component" value="Chromosome"/>
</dbReference>
<comment type="function">
    <text evidence="8 15">Functions in the N-end rule pathway of protein degradation where it conjugates Leu, Phe and, less efficiently, Met from aminoacyl-tRNAs to the N-termini of proteins containing an N-terminal arginine or lysine.</text>
</comment>
<name>A0A2I5TDA7_SERS3</name>
<evidence type="ECO:0000256" key="10">
    <source>
        <dbReference type="ARBA" id="ARBA00066767"/>
    </source>
</evidence>
<dbReference type="Gene3D" id="3.30.70.3550">
    <property type="entry name" value="Leucyl/phenylalanyl-tRNA-protein transferase, N-terminal domain"/>
    <property type="match status" value="1"/>
</dbReference>
<dbReference type="InterPro" id="IPR042221">
    <property type="entry name" value="Leu/Phe-tRNA_Trfase_N"/>
</dbReference>
<organism evidence="17 18">
    <name type="scientific">Serratia sp. (strain ATCC 39006)</name>
    <name type="common">Prodigiosinella confusarubida</name>
    <dbReference type="NCBI Taxonomy" id="104623"/>
    <lineage>
        <taxon>Bacteria</taxon>
        <taxon>Pseudomonadati</taxon>
        <taxon>Pseudomonadota</taxon>
        <taxon>Gammaproteobacteria</taxon>
        <taxon>Enterobacterales</taxon>
        <taxon>Pectobacteriaceae</taxon>
        <taxon>Prodigiosinella</taxon>
    </lineage>
</organism>
<evidence type="ECO:0000256" key="7">
    <source>
        <dbReference type="ARBA" id="ARBA00051538"/>
    </source>
</evidence>
<comment type="subcellular location">
    <subcellularLocation>
        <location evidence="1 15">Cytoplasm</location>
    </subcellularLocation>
</comment>
<evidence type="ECO:0000256" key="3">
    <source>
        <dbReference type="ARBA" id="ARBA00022679"/>
    </source>
</evidence>
<dbReference type="Proteomes" id="UP000233778">
    <property type="component" value="Chromosome"/>
</dbReference>
<dbReference type="NCBIfam" id="TIGR00667">
    <property type="entry name" value="aat"/>
    <property type="match status" value="1"/>
</dbReference>
<evidence type="ECO:0000256" key="14">
    <source>
        <dbReference type="ARBA" id="ARBA00083640"/>
    </source>
</evidence>
<keyword evidence="3 15" id="KW-0808">Transferase</keyword>
<evidence type="ECO:0000256" key="6">
    <source>
        <dbReference type="ARBA" id="ARBA00050652"/>
    </source>
</evidence>
<dbReference type="GO" id="GO:0030163">
    <property type="term" value="P:protein catabolic process"/>
    <property type="evidence" value="ECO:0007669"/>
    <property type="project" value="UniProtKB-UniRule"/>
</dbReference>
<gene>
    <name evidence="15" type="primary">aat</name>
    <name evidence="16" type="ORF">CWC46_15850</name>
    <name evidence="17" type="ORF">Ser39006_015855</name>
</gene>
<dbReference type="PANTHER" id="PTHR30098:SF2">
    <property type="entry name" value="LEUCYL_PHENYLALANYL-TRNA--PROTEIN TRANSFERASE"/>
    <property type="match status" value="1"/>
</dbReference>
<accession>A0A2I5TDA7</accession>
<dbReference type="GO" id="GO:0005737">
    <property type="term" value="C:cytoplasm"/>
    <property type="evidence" value="ECO:0007669"/>
    <property type="project" value="UniProtKB-SubCell"/>
</dbReference>
<dbReference type="InterPro" id="IPR016181">
    <property type="entry name" value="Acyl_CoA_acyltransferase"/>
</dbReference>
<dbReference type="EMBL" id="CP025085">
    <property type="protein sequence ID" value="AUH02560.1"/>
    <property type="molecule type" value="Genomic_DNA"/>
</dbReference>
<comment type="catalytic activity">
    <reaction evidence="5 15">
        <text>L-phenylalanyl-tRNA(Phe) + an N-terminal L-alpha-aminoacyl-[protein] = an N-terminal L-phenylalanyl-L-alpha-aminoacyl-[protein] + tRNA(Phe)</text>
        <dbReference type="Rhea" id="RHEA:43632"/>
        <dbReference type="Rhea" id="RHEA-COMP:9668"/>
        <dbReference type="Rhea" id="RHEA-COMP:9699"/>
        <dbReference type="Rhea" id="RHEA-COMP:10636"/>
        <dbReference type="Rhea" id="RHEA-COMP:10637"/>
        <dbReference type="ChEBI" id="CHEBI:78442"/>
        <dbReference type="ChEBI" id="CHEBI:78531"/>
        <dbReference type="ChEBI" id="CHEBI:78597"/>
        <dbReference type="ChEBI" id="CHEBI:83561"/>
        <dbReference type="EC" id="2.3.2.6"/>
    </reaction>
</comment>
<evidence type="ECO:0000313" key="16">
    <source>
        <dbReference type="EMBL" id="AUH02560.1"/>
    </source>
</evidence>
<reference evidence="17 18" key="1">
    <citation type="journal article" date="2013" name="Genome Announc.">
        <title>Draft genome sequence of Serratia sp. strain ATCC 39006, a model bacterium for analysis of the biosynthesis and regulation of prodigiosin, a carbapenem, and gas vesicles.</title>
        <authorList>
            <person name="Fineran P.C."/>
            <person name="Iglesias Cans M.C."/>
            <person name="Ramsay J.P."/>
            <person name="Wilf N.M."/>
            <person name="Cossyleon D."/>
            <person name="McNeil M.B."/>
            <person name="Williamson N.R."/>
            <person name="Monson R.E."/>
            <person name="Becher S.A."/>
            <person name="Stanton J.A."/>
            <person name="Brugger K."/>
            <person name="Brown S.D."/>
            <person name="Salmond G.P."/>
        </authorList>
    </citation>
    <scope>NUCLEOTIDE SEQUENCE [LARGE SCALE GENOMIC DNA]</scope>
    <source>
        <strain evidence="17">ATCC 39006</strain>
        <strain evidence="18">ATCC 39006 / SC 11482</strain>
    </source>
</reference>
<dbReference type="OrthoDB" id="9790282at2"/>
<evidence type="ECO:0000313" key="19">
    <source>
        <dbReference type="Proteomes" id="UP000233778"/>
    </source>
</evidence>
<dbReference type="EC" id="2.3.2.6" evidence="10 15"/>
<evidence type="ECO:0000256" key="2">
    <source>
        <dbReference type="ARBA" id="ARBA00022490"/>
    </source>
</evidence>